<keyword evidence="2" id="KW-0863">Zinc-finger</keyword>
<gene>
    <name evidence="6" type="ORF">Cvel_3234</name>
</gene>
<reference evidence="6" key="1">
    <citation type="submission" date="2014-11" db="EMBL/GenBank/DDBJ databases">
        <authorList>
            <person name="Otto D Thomas"/>
            <person name="Naeem Raeece"/>
        </authorList>
    </citation>
    <scope>NUCLEOTIDE SEQUENCE</scope>
</reference>
<keyword evidence="1" id="KW-0479">Metal-binding</keyword>
<accession>A0A0G4FEH1</accession>
<keyword evidence="3" id="KW-0862">Zinc</keyword>
<dbReference type="VEuPathDB" id="CryptoDB:Cvel_3234"/>
<evidence type="ECO:0000256" key="2">
    <source>
        <dbReference type="ARBA" id="ARBA00022771"/>
    </source>
</evidence>
<feature type="compositionally biased region" description="Basic and acidic residues" evidence="4">
    <location>
        <begin position="165"/>
        <end position="174"/>
    </location>
</feature>
<feature type="compositionally biased region" description="Basic and acidic residues" evidence="4">
    <location>
        <begin position="518"/>
        <end position="533"/>
    </location>
</feature>
<protein>
    <recommendedName>
        <fullName evidence="5">MYND-type domain-containing protein</fullName>
    </recommendedName>
</protein>
<evidence type="ECO:0000256" key="3">
    <source>
        <dbReference type="ARBA" id="ARBA00022833"/>
    </source>
</evidence>
<evidence type="ECO:0000313" key="6">
    <source>
        <dbReference type="EMBL" id="CEM11246.1"/>
    </source>
</evidence>
<dbReference type="GO" id="GO:0008270">
    <property type="term" value="F:zinc ion binding"/>
    <property type="evidence" value="ECO:0007669"/>
    <property type="project" value="UniProtKB-KW"/>
</dbReference>
<dbReference type="Gene3D" id="6.10.140.2220">
    <property type="match status" value="1"/>
</dbReference>
<evidence type="ECO:0000256" key="1">
    <source>
        <dbReference type="ARBA" id="ARBA00022723"/>
    </source>
</evidence>
<feature type="compositionally biased region" description="Basic and acidic residues" evidence="4">
    <location>
        <begin position="549"/>
        <end position="558"/>
    </location>
</feature>
<dbReference type="Pfam" id="PF01753">
    <property type="entry name" value="zf-MYND"/>
    <property type="match status" value="1"/>
</dbReference>
<feature type="region of interest" description="Disordered" evidence="4">
    <location>
        <begin position="165"/>
        <end position="184"/>
    </location>
</feature>
<dbReference type="AlphaFoldDB" id="A0A0G4FEH1"/>
<feature type="domain" description="MYND-type" evidence="5">
    <location>
        <begin position="496"/>
        <end position="517"/>
    </location>
</feature>
<dbReference type="SUPFAM" id="SSF144232">
    <property type="entry name" value="HIT/MYND zinc finger-like"/>
    <property type="match status" value="1"/>
</dbReference>
<name>A0A0G4FEH1_9ALVE</name>
<dbReference type="InterPro" id="IPR002893">
    <property type="entry name" value="Znf_MYND"/>
</dbReference>
<sequence>MGTLHEVLLREQERLWGELEVKRLVDVDGLQVCRLPRWFYTGIMDNKRPDSELDGRFWERTRAQQAGHMKPMPASSPLEAHFNRMLSVEEWVKYARQPLPCGEEVYLDFRLDILCCVRHLAAETYLHLYESADGQKGVIMRPLDIRMSFLPHDNPQRFHKEVREWTTQGDREGQRGGTKPAKKYKAGCELPEGMKVVVLRDIDVRKRENAKMDKAVGKVGVVRFVLSSSSPFSGLKVELEGGEGVTQSVDVPKHRLAIVRTEDVKEKGGWFVLSGLRSRPELNGVCGFVEAEKGKGKESEEGKESDSSSERVAFMFRRLAPRGVTRAFIHSHLFSPNCKVFETISVKRENLVPVRDPTLLIVCAYVVTAQSDLEGNDPHQMLRLMQILCLSHRPLLKQQQKKRTPEGHYPFVGLDVECKVPAAKIKWTGPELERFIRFLEEGNEGIVQEEETQKEWMNELCVPPQGHPRVKFSVLTPVEAPEGRWRAVERDLRRWAVAYCSRECQKSDWKARHKQECQKKGEAGDQEGKEGRTAEQPAGAEGTEGVGKGNEESERAVSGERGTLSLPVVPEVPDYFQADQVHLNFTTGRIEPTGAKARVPSNIHGDSRFLVKLQRPVALAMMPSQMEVLDRRARMHVYDEARSLELYFYREKYRAEYRALEAVMLQRGSSIGPGMPNVRLYLWARRVGRALQLDLEDIPGEQRKEMVGW</sequence>
<dbReference type="EMBL" id="CDMZ01000297">
    <property type="protein sequence ID" value="CEM11246.1"/>
    <property type="molecule type" value="Genomic_DNA"/>
</dbReference>
<evidence type="ECO:0000256" key="4">
    <source>
        <dbReference type="SAM" id="MobiDB-lite"/>
    </source>
</evidence>
<proteinExistence type="predicted"/>
<feature type="region of interest" description="Disordered" evidence="4">
    <location>
        <begin position="518"/>
        <end position="564"/>
    </location>
</feature>
<organism evidence="6">
    <name type="scientific">Chromera velia CCMP2878</name>
    <dbReference type="NCBI Taxonomy" id="1169474"/>
    <lineage>
        <taxon>Eukaryota</taxon>
        <taxon>Sar</taxon>
        <taxon>Alveolata</taxon>
        <taxon>Colpodellida</taxon>
        <taxon>Chromeraceae</taxon>
        <taxon>Chromera</taxon>
    </lineage>
</organism>
<evidence type="ECO:0000259" key="5">
    <source>
        <dbReference type="Pfam" id="PF01753"/>
    </source>
</evidence>